<proteinExistence type="predicted"/>
<dbReference type="Proteomes" id="UP000011096">
    <property type="component" value="Unassembled WGS sequence"/>
</dbReference>
<evidence type="ECO:0008006" key="4">
    <source>
        <dbReference type="Google" id="ProtNLM"/>
    </source>
</evidence>
<dbReference type="InParanoid" id="A0A7J6JBS8"/>
<accession>A0A7J6JBS8</accession>
<name>A0A7J6JBS8_COLFN</name>
<dbReference type="PANTHER" id="PTHR10039">
    <property type="entry name" value="AMELOGENIN"/>
    <property type="match status" value="1"/>
</dbReference>
<dbReference type="AlphaFoldDB" id="A0A7J6JBS8"/>
<evidence type="ECO:0000313" key="2">
    <source>
        <dbReference type="EMBL" id="KAF4487467.1"/>
    </source>
</evidence>
<dbReference type="PANTHER" id="PTHR10039:SF14">
    <property type="entry name" value="NACHT DOMAIN-CONTAINING PROTEIN"/>
    <property type="match status" value="1"/>
</dbReference>
<comment type="caution">
    <text evidence="2">The sequence shown here is derived from an EMBL/GenBank/DDBJ whole genome shotgun (WGS) entry which is preliminary data.</text>
</comment>
<reference evidence="2 3" key="1">
    <citation type="submission" date="2012-08" db="EMBL/GenBank/DDBJ databases">
        <authorList>
            <person name="Gan P.H.P."/>
            <person name="Ikeda K."/>
            <person name="Irieda H."/>
            <person name="Narusaka M."/>
            <person name="O'Connell R.J."/>
            <person name="Narusaka Y."/>
            <person name="Takano Y."/>
            <person name="Kubo Y."/>
            <person name="Shirasu K."/>
        </authorList>
    </citation>
    <scope>NUCLEOTIDE SEQUENCE [LARGE SCALE GENOMIC DNA]</scope>
    <source>
        <strain evidence="2 3">Nara gc5</strain>
    </source>
</reference>
<dbReference type="EMBL" id="ANPB02000003">
    <property type="protein sequence ID" value="KAF4487467.1"/>
    <property type="molecule type" value="Genomic_DNA"/>
</dbReference>
<dbReference type="GeneID" id="43615367"/>
<evidence type="ECO:0000256" key="1">
    <source>
        <dbReference type="SAM" id="MobiDB-lite"/>
    </source>
</evidence>
<sequence>MPKIAFNSQGMFLYTRLLCDFMVLNGDMKYMAGVISRNDLPTGLDEAYARILSRISDFEQRAREDAQQILAMTAGCEVPLTKHEIRLGLLISRGGSPLQSCEGLLLNILRQCGLIIEEVDGYIQFVHFTAHEYLLGPQSDYYLNQNEIQASLSSICLKYLNSSCFNLELEDDVFRKSVLNGSDIAFFDFMGDLCYELATASGFFKLRKSALCFTDERRIQDLDPFTISTTQLRFRHVVEEMLCVGKRHRSDCLCTILKGIYGERIWKCARPGCTFFRIGFQTKARRDRHMQAHNRPFKCDQEGLSQPEAYKAPGSKVSKDEEAGA</sequence>
<gene>
    <name evidence="2" type="ORF">CGGC5_v005042</name>
</gene>
<evidence type="ECO:0000313" key="3">
    <source>
        <dbReference type="Proteomes" id="UP000011096"/>
    </source>
</evidence>
<protein>
    <recommendedName>
        <fullName evidence="4">C2H2-type domain-containing protein</fullName>
    </recommendedName>
</protein>
<keyword evidence="3" id="KW-1185">Reference proteome</keyword>
<organism evidence="2 3">
    <name type="scientific">Colletotrichum fructicola (strain Nara gc5)</name>
    <name type="common">Anthracnose fungus</name>
    <name type="synonym">Colletotrichum gloeosporioides (strain Nara gc5)</name>
    <dbReference type="NCBI Taxonomy" id="1213859"/>
    <lineage>
        <taxon>Eukaryota</taxon>
        <taxon>Fungi</taxon>
        <taxon>Dikarya</taxon>
        <taxon>Ascomycota</taxon>
        <taxon>Pezizomycotina</taxon>
        <taxon>Sordariomycetes</taxon>
        <taxon>Hypocreomycetidae</taxon>
        <taxon>Glomerellales</taxon>
        <taxon>Glomerellaceae</taxon>
        <taxon>Colletotrichum</taxon>
        <taxon>Colletotrichum gloeosporioides species complex</taxon>
    </lineage>
</organism>
<reference evidence="2 3" key="2">
    <citation type="submission" date="2020-04" db="EMBL/GenBank/DDBJ databases">
        <title>Genome sequencing and assembly of multiple isolates from the Colletotrichum gloeosporioides species complex.</title>
        <authorList>
            <person name="Gan P."/>
            <person name="Shirasu K."/>
        </authorList>
    </citation>
    <scope>NUCLEOTIDE SEQUENCE [LARGE SCALE GENOMIC DNA]</scope>
    <source>
        <strain evidence="2 3">Nara gc5</strain>
    </source>
</reference>
<dbReference type="RefSeq" id="XP_066009236.1">
    <property type="nucleotide sequence ID" value="XM_066151386.1"/>
</dbReference>
<dbReference type="OrthoDB" id="4833279at2759"/>
<feature type="region of interest" description="Disordered" evidence="1">
    <location>
        <begin position="296"/>
        <end position="325"/>
    </location>
</feature>